<sequence length="326" mass="38759">MKTKNNKDVVQSYIWTVAKYDANAYEKRILYRVIEAIQHEVEGKQLQGLQITKTIFDDRIFRMPTSFFLNEKDQNHTLIKKALLSLRNKTVEFDDGQVWRVYGIVEKPRFEYKGFVQFEIPAEMYSALLNFVKGYRKFELLTAMRFESIYSMRFYELMSNQKNPLTYKIEELKSMFQIQNKYTRNPDFIKRVVDPAKKELDKKSPFSFEYGINKQGKEFHSITFYPVAIPKNRDEQVERVSLQKQMALSWTLNSIERNYFHDMGFSDRKIKNNLDTIIQAKKLFPDLLFELSILKGKMREKKNPQGWVINAIKGKIKDVQNSLQIK</sequence>
<dbReference type="GO" id="GO:0006270">
    <property type="term" value="P:DNA replication initiation"/>
    <property type="evidence" value="ECO:0007669"/>
    <property type="project" value="InterPro"/>
</dbReference>
<dbReference type="Gene3D" id="1.10.10.10">
    <property type="entry name" value="Winged helix-like DNA-binding domain superfamily/Winged helix DNA-binding domain"/>
    <property type="match status" value="2"/>
</dbReference>
<dbReference type="AlphaFoldDB" id="A0A5J4RF47"/>
<protein>
    <submittedName>
        <fullName evidence="2">Replication initiation protein</fullName>
    </submittedName>
</protein>
<gene>
    <name evidence="2" type="ORF">EZS27_019892</name>
</gene>
<proteinExistence type="predicted"/>
<organism evidence="2">
    <name type="scientific">termite gut metagenome</name>
    <dbReference type="NCBI Taxonomy" id="433724"/>
    <lineage>
        <taxon>unclassified sequences</taxon>
        <taxon>metagenomes</taxon>
        <taxon>organismal metagenomes</taxon>
    </lineage>
</organism>
<dbReference type="InterPro" id="IPR000525">
    <property type="entry name" value="Initiator_Rep_WH1"/>
</dbReference>
<dbReference type="Pfam" id="PF01051">
    <property type="entry name" value="Rep3_N"/>
    <property type="match status" value="1"/>
</dbReference>
<dbReference type="Pfam" id="PF21205">
    <property type="entry name" value="Rep3_C"/>
    <property type="match status" value="1"/>
</dbReference>
<accession>A0A5J4RF47</accession>
<comment type="caution">
    <text evidence="2">The sequence shown here is derived from an EMBL/GenBank/DDBJ whole genome shotgun (WGS) entry which is preliminary data.</text>
</comment>
<dbReference type="EMBL" id="SNRY01001364">
    <property type="protein sequence ID" value="KAA6331501.1"/>
    <property type="molecule type" value="Genomic_DNA"/>
</dbReference>
<dbReference type="InterPro" id="IPR036390">
    <property type="entry name" value="WH_DNA-bd_sf"/>
</dbReference>
<evidence type="ECO:0000313" key="2">
    <source>
        <dbReference type="EMBL" id="KAA6331501.1"/>
    </source>
</evidence>
<reference evidence="2" key="1">
    <citation type="submission" date="2019-03" db="EMBL/GenBank/DDBJ databases">
        <title>Single cell metagenomics reveals metabolic interactions within the superorganism composed of flagellate Streblomastix strix and complex community of Bacteroidetes bacteria on its surface.</title>
        <authorList>
            <person name="Treitli S.C."/>
            <person name="Kolisko M."/>
            <person name="Husnik F."/>
            <person name="Keeling P."/>
            <person name="Hampl V."/>
        </authorList>
    </citation>
    <scope>NUCLEOTIDE SEQUENCE</scope>
    <source>
        <strain evidence="2">STM</strain>
    </source>
</reference>
<dbReference type="InterPro" id="IPR036388">
    <property type="entry name" value="WH-like_DNA-bd_sf"/>
</dbReference>
<dbReference type="SUPFAM" id="SSF46785">
    <property type="entry name" value="Winged helix' DNA-binding domain"/>
    <property type="match status" value="2"/>
</dbReference>
<evidence type="ECO:0000259" key="1">
    <source>
        <dbReference type="Pfam" id="PF01051"/>
    </source>
</evidence>
<dbReference type="GO" id="GO:0003887">
    <property type="term" value="F:DNA-directed DNA polymerase activity"/>
    <property type="evidence" value="ECO:0007669"/>
    <property type="project" value="InterPro"/>
</dbReference>
<feature type="domain" description="Initiator Rep protein WH1" evidence="1">
    <location>
        <begin position="9"/>
        <end position="158"/>
    </location>
</feature>
<name>A0A5J4RF47_9ZZZZ</name>